<dbReference type="InterPro" id="IPR050490">
    <property type="entry name" value="Bact_solute-bd_prot1"/>
</dbReference>
<keyword evidence="4" id="KW-1185">Reference proteome</keyword>
<organism evidence="3 4">
    <name type="scientific">Thermostaphylospora chromogena</name>
    <dbReference type="NCBI Taxonomy" id="35622"/>
    <lineage>
        <taxon>Bacteria</taxon>
        <taxon>Bacillati</taxon>
        <taxon>Actinomycetota</taxon>
        <taxon>Actinomycetes</taxon>
        <taxon>Streptosporangiales</taxon>
        <taxon>Thermomonosporaceae</taxon>
        <taxon>Thermostaphylospora</taxon>
    </lineage>
</organism>
<evidence type="ECO:0000313" key="4">
    <source>
        <dbReference type="Proteomes" id="UP000217103"/>
    </source>
</evidence>
<feature type="signal peptide" evidence="2">
    <location>
        <begin position="1"/>
        <end position="22"/>
    </location>
</feature>
<reference evidence="3 4" key="1">
    <citation type="submission" date="2016-10" db="EMBL/GenBank/DDBJ databases">
        <authorList>
            <person name="de Groot N.N."/>
        </authorList>
    </citation>
    <scope>NUCLEOTIDE SEQUENCE [LARGE SCALE GENOMIC DNA]</scope>
    <source>
        <strain evidence="3 4">DSM 43794</strain>
    </source>
</reference>
<dbReference type="EMBL" id="FNKK01000002">
    <property type="protein sequence ID" value="SDR08486.1"/>
    <property type="molecule type" value="Genomic_DNA"/>
</dbReference>
<dbReference type="Gene3D" id="3.40.190.10">
    <property type="entry name" value="Periplasmic binding protein-like II"/>
    <property type="match status" value="2"/>
</dbReference>
<evidence type="ECO:0000256" key="2">
    <source>
        <dbReference type="SAM" id="SignalP"/>
    </source>
</evidence>
<accession>A0A1H1G6Q0</accession>
<dbReference type="PANTHER" id="PTHR43649:SF30">
    <property type="entry name" value="ABC TRANSPORTER SUBSTRATE-BINDING PROTEIN"/>
    <property type="match status" value="1"/>
</dbReference>
<dbReference type="PROSITE" id="PS51257">
    <property type="entry name" value="PROKAR_LIPOPROTEIN"/>
    <property type="match status" value="1"/>
</dbReference>
<feature type="region of interest" description="Disordered" evidence="1">
    <location>
        <begin position="374"/>
        <end position="394"/>
    </location>
</feature>
<dbReference type="Proteomes" id="UP000217103">
    <property type="component" value="Unassembled WGS sequence"/>
</dbReference>
<dbReference type="Pfam" id="PF01547">
    <property type="entry name" value="SBP_bac_1"/>
    <property type="match status" value="1"/>
</dbReference>
<dbReference type="RefSeq" id="WP_093259948.1">
    <property type="nucleotide sequence ID" value="NZ_FNKK01000002.1"/>
</dbReference>
<evidence type="ECO:0000313" key="3">
    <source>
        <dbReference type="EMBL" id="SDR08486.1"/>
    </source>
</evidence>
<dbReference type="CDD" id="cd13585">
    <property type="entry name" value="PBP2_TMBP_like"/>
    <property type="match status" value="1"/>
</dbReference>
<feature type="chain" id="PRO_5039628965" evidence="2">
    <location>
        <begin position="23"/>
        <end position="431"/>
    </location>
</feature>
<sequence length="431" mass="47115">MSTRRSAARRLVAGALCAGVLAALTACGGGGAEDGKITLRFSWWGNPERAELTQKAIDLFEQKNPNIEVQPSFAEFEAYWQKMATEVSGGGGPDVLQMDYSYLKQYASRNLLLDLKPQADSGVLKLGDFRPGLAETGVIDGKQVAVPMAGNTLAMFYRADALEKAGVEEPEAGWSWDDYHQLIQQVTDAKVDDKMTGGTDYTSQYHFMELWLRQQGKSFYTEDGKLNFTKDDLRTWWNQTQKLRDANALLSAQRAEQLAPNPAISAGEAATEISWDNFLARYTGEAPDVKFGMVAPPTSNPDNSGLYLKPSMLLSVSARTEHPTEAAKLVDFLVNDPEAAKILGTNRGIPATNAALDAIELNEVDKQIVEYEKSVEDSMQPAPPPPPPGAGSIEQTFSDINEEINFKRTTVDQAVEKFFSEAEQALKAGAS</sequence>
<name>A0A1H1G6Q0_9ACTN</name>
<dbReference type="InterPro" id="IPR006059">
    <property type="entry name" value="SBP"/>
</dbReference>
<dbReference type="OrthoDB" id="7918484at2"/>
<gene>
    <name evidence="3" type="ORF">SAMN04489764_3384</name>
</gene>
<dbReference type="STRING" id="35622.SAMN04489764_3384"/>
<protein>
    <submittedName>
        <fullName evidence="3">Carbohydrate ABC transporter substrate-binding protein, CUT1 family</fullName>
    </submittedName>
</protein>
<dbReference type="PANTHER" id="PTHR43649">
    <property type="entry name" value="ARABINOSE-BINDING PROTEIN-RELATED"/>
    <property type="match status" value="1"/>
</dbReference>
<proteinExistence type="predicted"/>
<dbReference type="SUPFAM" id="SSF53850">
    <property type="entry name" value="Periplasmic binding protein-like II"/>
    <property type="match status" value="1"/>
</dbReference>
<dbReference type="AlphaFoldDB" id="A0A1H1G6Q0"/>
<keyword evidence="2" id="KW-0732">Signal</keyword>
<evidence type="ECO:0000256" key="1">
    <source>
        <dbReference type="SAM" id="MobiDB-lite"/>
    </source>
</evidence>